<name>Q8H4A6_ORYSJ</name>
<dbReference type="AlphaFoldDB" id="Q8H4A6"/>
<reference evidence="3" key="2">
    <citation type="journal article" date="2008" name="Nucleic Acids Res.">
        <title>The rice annotation project database (RAP-DB): 2008 update.</title>
        <authorList>
            <consortium name="The rice annotation project (RAP)"/>
        </authorList>
    </citation>
    <scope>GENOME REANNOTATION</scope>
    <source>
        <strain evidence="3">cv. Nipponbare</strain>
    </source>
</reference>
<accession>Q8H4A6</accession>
<organism evidence="2 3">
    <name type="scientific">Oryza sativa subsp. japonica</name>
    <name type="common">Rice</name>
    <dbReference type="NCBI Taxonomy" id="39947"/>
    <lineage>
        <taxon>Eukaryota</taxon>
        <taxon>Viridiplantae</taxon>
        <taxon>Streptophyta</taxon>
        <taxon>Embryophyta</taxon>
        <taxon>Tracheophyta</taxon>
        <taxon>Spermatophyta</taxon>
        <taxon>Magnoliopsida</taxon>
        <taxon>Liliopsida</taxon>
        <taxon>Poales</taxon>
        <taxon>Poaceae</taxon>
        <taxon>BOP clade</taxon>
        <taxon>Oryzoideae</taxon>
        <taxon>Oryzeae</taxon>
        <taxon>Oryzinae</taxon>
        <taxon>Oryza</taxon>
        <taxon>Oryza sativa</taxon>
    </lineage>
</organism>
<dbReference type="EMBL" id="AP004272">
    <property type="protein sequence ID" value="BAC20052.1"/>
    <property type="molecule type" value="Genomic_DNA"/>
</dbReference>
<proteinExistence type="predicted"/>
<gene>
    <name evidence="2" type="primary">P0427D10.123</name>
</gene>
<reference evidence="3" key="1">
    <citation type="journal article" date="2005" name="Nature">
        <title>The map-based sequence of the rice genome.</title>
        <authorList>
            <consortium name="International rice genome sequencing project (IRGSP)"/>
            <person name="Matsumoto T."/>
            <person name="Wu J."/>
            <person name="Kanamori H."/>
            <person name="Katayose Y."/>
            <person name="Fujisawa M."/>
            <person name="Namiki N."/>
            <person name="Mizuno H."/>
            <person name="Yamamoto K."/>
            <person name="Antonio B.A."/>
            <person name="Baba T."/>
            <person name="Sakata K."/>
            <person name="Nagamura Y."/>
            <person name="Aoki H."/>
            <person name="Arikawa K."/>
            <person name="Arita K."/>
            <person name="Bito T."/>
            <person name="Chiden Y."/>
            <person name="Fujitsuka N."/>
            <person name="Fukunaka R."/>
            <person name="Hamada M."/>
            <person name="Harada C."/>
            <person name="Hayashi A."/>
            <person name="Hijishita S."/>
            <person name="Honda M."/>
            <person name="Hosokawa S."/>
            <person name="Ichikawa Y."/>
            <person name="Idonuma A."/>
            <person name="Iijima M."/>
            <person name="Ikeda M."/>
            <person name="Ikeno M."/>
            <person name="Ito K."/>
            <person name="Ito S."/>
            <person name="Ito T."/>
            <person name="Ito Y."/>
            <person name="Ito Y."/>
            <person name="Iwabuchi A."/>
            <person name="Kamiya K."/>
            <person name="Karasawa W."/>
            <person name="Kurita K."/>
            <person name="Katagiri S."/>
            <person name="Kikuta A."/>
            <person name="Kobayashi H."/>
            <person name="Kobayashi N."/>
            <person name="Machita K."/>
            <person name="Maehara T."/>
            <person name="Masukawa M."/>
            <person name="Mizubayashi T."/>
            <person name="Mukai Y."/>
            <person name="Nagasaki H."/>
            <person name="Nagata Y."/>
            <person name="Naito S."/>
            <person name="Nakashima M."/>
            <person name="Nakama Y."/>
            <person name="Nakamichi Y."/>
            <person name="Nakamura M."/>
            <person name="Meguro A."/>
            <person name="Negishi M."/>
            <person name="Ohta I."/>
            <person name="Ohta T."/>
            <person name="Okamoto M."/>
            <person name="Ono N."/>
            <person name="Saji S."/>
            <person name="Sakaguchi M."/>
            <person name="Sakai K."/>
            <person name="Shibata M."/>
            <person name="Shimokawa T."/>
            <person name="Song J."/>
            <person name="Takazaki Y."/>
            <person name="Terasawa K."/>
            <person name="Tsugane M."/>
            <person name="Tsuji K."/>
            <person name="Ueda S."/>
            <person name="Waki K."/>
            <person name="Yamagata H."/>
            <person name="Yamamoto M."/>
            <person name="Yamamoto S."/>
            <person name="Yamane H."/>
            <person name="Yoshiki S."/>
            <person name="Yoshihara R."/>
            <person name="Yukawa K."/>
            <person name="Zhong H."/>
            <person name="Yano M."/>
            <person name="Yuan Q."/>
            <person name="Ouyang S."/>
            <person name="Liu J."/>
            <person name="Jones K.M."/>
            <person name="Gansberger K."/>
            <person name="Moffat K."/>
            <person name="Hill J."/>
            <person name="Bera J."/>
            <person name="Fadrosh D."/>
            <person name="Jin S."/>
            <person name="Johri S."/>
            <person name="Kim M."/>
            <person name="Overton L."/>
            <person name="Reardon M."/>
            <person name="Tsitrin T."/>
            <person name="Vuong H."/>
            <person name="Weaver B."/>
            <person name="Ciecko A."/>
            <person name="Tallon L."/>
            <person name="Jackson J."/>
            <person name="Pai G."/>
            <person name="Aken S.V."/>
            <person name="Utterback T."/>
            <person name="Reidmuller S."/>
            <person name="Feldblyum T."/>
            <person name="Hsiao J."/>
            <person name="Zismann V."/>
            <person name="Iobst S."/>
            <person name="de Vazeille A.R."/>
            <person name="Buell C.R."/>
            <person name="Ying K."/>
            <person name="Li Y."/>
            <person name="Lu T."/>
            <person name="Huang Y."/>
            <person name="Zhao Q."/>
            <person name="Feng Q."/>
            <person name="Zhang L."/>
            <person name="Zhu J."/>
            <person name="Weng Q."/>
            <person name="Mu J."/>
            <person name="Lu Y."/>
            <person name="Fan D."/>
            <person name="Liu Y."/>
            <person name="Guan J."/>
            <person name="Zhang Y."/>
            <person name="Yu S."/>
            <person name="Liu X."/>
            <person name="Zhang Y."/>
            <person name="Hong G."/>
            <person name="Han B."/>
            <person name="Choisne N."/>
            <person name="Demange N."/>
            <person name="Orjeda G."/>
            <person name="Samain S."/>
            <person name="Cattolico L."/>
            <person name="Pelletier E."/>
            <person name="Couloux A."/>
            <person name="Segurens B."/>
            <person name="Wincker P."/>
            <person name="D'Hont A."/>
            <person name="Scarpelli C."/>
            <person name="Weissenbach J."/>
            <person name="Salanoubat M."/>
            <person name="Quetier F."/>
            <person name="Yu Y."/>
            <person name="Kim H.R."/>
            <person name="Rambo T."/>
            <person name="Currie J."/>
            <person name="Collura K."/>
            <person name="Luo M."/>
            <person name="Yang T."/>
            <person name="Ammiraju J.S.S."/>
            <person name="Engler F."/>
            <person name="Soderlund C."/>
            <person name="Wing R.A."/>
            <person name="Palmer L.E."/>
            <person name="de la Bastide M."/>
            <person name="Spiegel L."/>
            <person name="Nascimento L."/>
            <person name="Zutavern T."/>
            <person name="O'Shaughnessy A."/>
            <person name="Dike S."/>
            <person name="Dedhia N."/>
            <person name="Preston R."/>
            <person name="Balija V."/>
            <person name="McCombie W.R."/>
            <person name="Chow T."/>
            <person name="Chen H."/>
            <person name="Chung M."/>
            <person name="Chen C."/>
            <person name="Shaw J."/>
            <person name="Wu H."/>
            <person name="Hsiao K."/>
            <person name="Chao Y."/>
            <person name="Chu M."/>
            <person name="Cheng C."/>
            <person name="Hour A."/>
            <person name="Lee P."/>
            <person name="Lin S."/>
            <person name="Lin Y."/>
            <person name="Liou J."/>
            <person name="Liu S."/>
            <person name="Hsing Y."/>
            <person name="Raghuvanshi S."/>
            <person name="Mohanty A."/>
            <person name="Bharti A.K."/>
            <person name="Gaur A."/>
            <person name="Gupta V."/>
            <person name="Kumar D."/>
            <person name="Ravi V."/>
            <person name="Vij S."/>
            <person name="Kapur A."/>
            <person name="Khurana P."/>
            <person name="Khurana P."/>
            <person name="Khurana J.P."/>
            <person name="Tyagi A.K."/>
            <person name="Gaikwad K."/>
            <person name="Singh A."/>
            <person name="Dalal V."/>
            <person name="Srivastava S."/>
            <person name="Dixit A."/>
            <person name="Pal A.K."/>
            <person name="Ghazi I.A."/>
            <person name="Yadav M."/>
            <person name="Pandit A."/>
            <person name="Bhargava A."/>
            <person name="Sureshbabu K."/>
            <person name="Batra K."/>
            <person name="Sharma T.R."/>
            <person name="Mohapatra T."/>
            <person name="Singh N.K."/>
            <person name="Messing J."/>
            <person name="Nelson A.B."/>
            <person name="Fuks G."/>
            <person name="Kavchok S."/>
            <person name="Keizer G."/>
            <person name="Linton E."/>
            <person name="Llaca V."/>
            <person name="Song R."/>
            <person name="Tanyolac B."/>
            <person name="Young S."/>
            <person name="Ho-Il K."/>
            <person name="Hahn J.H."/>
            <person name="Sangsakoo G."/>
            <person name="Vanavichit A."/>
            <person name="de Mattos Luiz.A.T."/>
            <person name="Zimmer P.D."/>
            <person name="Malone G."/>
            <person name="Dellagostin O."/>
            <person name="de Oliveira A.C."/>
            <person name="Bevan M."/>
            <person name="Bancroft I."/>
            <person name="Minx P."/>
            <person name="Cordum H."/>
            <person name="Wilson R."/>
            <person name="Cheng Z."/>
            <person name="Jin W."/>
            <person name="Jiang J."/>
            <person name="Leong S.A."/>
            <person name="Iwama H."/>
            <person name="Gojobori T."/>
            <person name="Itoh T."/>
            <person name="Niimura Y."/>
            <person name="Fujii Y."/>
            <person name="Habara T."/>
            <person name="Sakai H."/>
            <person name="Sato Y."/>
            <person name="Wilson G."/>
            <person name="Kumar K."/>
            <person name="McCouch S."/>
            <person name="Juretic N."/>
            <person name="Hoen D."/>
            <person name="Wright S."/>
            <person name="Bruskiewich R."/>
            <person name="Bureau T."/>
            <person name="Miyao A."/>
            <person name="Hirochika H."/>
            <person name="Nishikawa T."/>
            <person name="Kadowaki K."/>
            <person name="Sugiura M."/>
            <person name="Burr B."/>
            <person name="Sasaki T."/>
        </authorList>
    </citation>
    <scope>NUCLEOTIDE SEQUENCE [LARGE SCALE GENOMIC DNA]</scope>
    <source>
        <strain evidence="3">cv. Nipponbare</strain>
    </source>
</reference>
<dbReference type="Proteomes" id="UP000000763">
    <property type="component" value="Chromosome 7"/>
</dbReference>
<evidence type="ECO:0000313" key="2">
    <source>
        <dbReference type="EMBL" id="BAC20052.1"/>
    </source>
</evidence>
<sequence>MGRAGTVHPATKRSRMANQTVGRLGVVEEVCAATSSPPPLCWIYPTLPLTNQPKQDAPPMGKVAGMTLDPTAMRPSTAMGRAEDAVEERGGEAGD</sequence>
<evidence type="ECO:0000313" key="3">
    <source>
        <dbReference type="Proteomes" id="UP000000763"/>
    </source>
</evidence>
<feature type="compositionally biased region" description="Basic and acidic residues" evidence="1">
    <location>
        <begin position="81"/>
        <end position="95"/>
    </location>
</feature>
<feature type="region of interest" description="Disordered" evidence="1">
    <location>
        <begin position="53"/>
        <end position="95"/>
    </location>
</feature>
<protein>
    <submittedName>
        <fullName evidence="2">Uncharacterized protein</fullName>
    </submittedName>
</protein>
<evidence type="ECO:0000256" key="1">
    <source>
        <dbReference type="SAM" id="MobiDB-lite"/>
    </source>
</evidence>